<dbReference type="RefSeq" id="XP_046118820.1">
    <property type="nucleotide sequence ID" value="XM_046260723.1"/>
</dbReference>
<proteinExistence type="predicted"/>
<dbReference type="AlphaFoldDB" id="A0A9P8CRM7"/>
<feature type="signal peptide" evidence="1">
    <location>
        <begin position="1"/>
        <end position="21"/>
    </location>
</feature>
<accession>A0A9P8CRM7</accession>
<gene>
    <name evidence="2" type="ORF">F5Z01DRAFT_58117</name>
</gene>
<evidence type="ECO:0000313" key="3">
    <source>
        <dbReference type="Proteomes" id="UP000887229"/>
    </source>
</evidence>
<evidence type="ECO:0000313" key="2">
    <source>
        <dbReference type="EMBL" id="KAG9254896.1"/>
    </source>
</evidence>
<protein>
    <recommendedName>
        <fullName evidence="4">Secreted protein</fullName>
    </recommendedName>
</protein>
<keyword evidence="3" id="KW-1185">Reference proteome</keyword>
<dbReference type="EMBL" id="MU251252">
    <property type="protein sequence ID" value="KAG9254896.1"/>
    <property type="molecule type" value="Genomic_DNA"/>
</dbReference>
<organism evidence="2 3">
    <name type="scientific">Emericellopsis atlantica</name>
    <dbReference type="NCBI Taxonomy" id="2614577"/>
    <lineage>
        <taxon>Eukaryota</taxon>
        <taxon>Fungi</taxon>
        <taxon>Dikarya</taxon>
        <taxon>Ascomycota</taxon>
        <taxon>Pezizomycotina</taxon>
        <taxon>Sordariomycetes</taxon>
        <taxon>Hypocreomycetidae</taxon>
        <taxon>Hypocreales</taxon>
        <taxon>Bionectriaceae</taxon>
        <taxon>Emericellopsis</taxon>
    </lineage>
</organism>
<dbReference type="GeneID" id="70291626"/>
<evidence type="ECO:0008006" key="4">
    <source>
        <dbReference type="Google" id="ProtNLM"/>
    </source>
</evidence>
<keyword evidence="1" id="KW-0732">Signal</keyword>
<feature type="chain" id="PRO_5040228953" description="Secreted protein" evidence="1">
    <location>
        <begin position="22"/>
        <end position="144"/>
    </location>
</feature>
<dbReference type="Proteomes" id="UP000887229">
    <property type="component" value="Unassembled WGS sequence"/>
</dbReference>
<reference evidence="2" key="1">
    <citation type="journal article" date="2021" name="IMA Fungus">
        <title>Genomic characterization of three marine fungi, including Emericellopsis atlantica sp. nov. with signatures of a generalist lifestyle and marine biomass degradation.</title>
        <authorList>
            <person name="Hagestad O.C."/>
            <person name="Hou L."/>
            <person name="Andersen J.H."/>
            <person name="Hansen E.H."/>
            <person name="Altermark B."/>
            <person name="Li C."/>
            <person name="Kuhnert E."/>
            <person name="Cox R.J."/>
            <person name="Crous P.W."/>
            <person name="Spatafora J.W."/>
            <person name="Lail K."/>
            <person name="Amirebrahimi M."/>
            <person name="Lipzen A."/>
            <person name="Pangilinan J."/>
            <person name="Andreopoulos W."/>
            <person name="Hayes R.D."/>
            <person name="Ng V."/>
            <person name="Grigoriev I.V."/>
            <person name="Jackson S.A."/>
            <person name="Sutton T.D.S."/>
            <person name="Dobson A.D.W."/>
            <person name="Rama T."/>
        </authorList>
    </citation>
    <scope>NUCLEOTIDE SEQUENCE</scope>
    <source>
        <strain evidence="2">TS7</strain>
    </source>
</reference>
<sequence>MSPLLAAWAWHLLLHLHYHLSENDVSTHRTRTRLSQPSDRHDNLSLHDLYHVIRLPILGVLPCAQGSLDRTEPSYRPSRSRDHEQLGQSCARGVHQCLVIQHWDVINTEIMARLTTSEYAWTCQVLQPAGRRNSLKARGRAGSC</sequence>
<comment type="caution">
    <text evidence="2">The sequence shown here is derived from an EMBL/GenBank/DDBJ whole genome shotgun (WGS) entry which is preliminary data.</text>
</comment>
<evidence type="ECO:0000256" key="1">
    <source>
        <dbReference type="SAM" id="SignalP"/>
    </source>
</evidence>
<name>A0A9P8CRM7_9HYPO</name>